<dbReference type="Proteomes" id="UP001073122">
    <property type="component" value="Unassembled WGS sequence"/>
</dbReference>
<accession>A0ABT3XQE1</accession>
<protein>
    <submittedName>
        <fullName evidence="1">DUF3800 domain-containing protein</fullName>
    </submittedName>
</protein>
<gene>
    <name evidence="1" type="ORF">OF897_04365</name>
</gene>
<dbReference type="InterPro" id="IPR024524">
    <property type="entry name" value="DUF3800"/>
</dbReference>
<evidence type="ECO:0000313" key="1">
    <source>
        <dbReference type="EMBL" id="MCX8523155.1"/>
    </source>
</evidence>
<proteinExistence type="predicted"/>
<keyword evidence="2" id="KW-1185">Reference proteome</keyword>
<comment type="caution">
    <text evidence="1">The sequence shown here is derived from an EMBL/GenBank/DDBJ whole genome shotgun (WGS) entry which is preliminary data.</text>
</comment>
<sequence length="284" mass="33728">MHFFYLDESGCNGRDLTNQEQPIFVIGGIVLRDEGWNKTHSEFLKIIENYFSGVIPENFEFHTHDLFSPNGSGHFRNHTRERRNSLINSLLDLIINRKHHFLHFAIDKKKLNEYDTSLVTNKDYFDLKVPYIVGYDYFITICEYYTKNSLGKSARALIILDEKDIFIQDIESVTNFRRFEAIPSKRVKWISEFSYAVDSKKNTMIQLSDLLLFLTKKYLEIENGYRDNYPIEVKNTFREFYRKIHNRTVCKSLIIEGNRGSATYDKFLNEIFSKPTLRWNSKNY</sequence>
<organism evidence="1 2">
    <name type="scientific">Chryseobacterium formosus</name>
    <dbReference type="NCBI Taxonomy" id="1537363"/>
    <lineage>
        <taxon>Bacteria</taxon>
        <taxon>Pseudomonadati</taxon>
        <taxon>Bacteroidota</taxon>
        <taxon>Flavobacteriia</taxon>
        <taxon>Flavobacteriales</taxon>
        <taxon>Weeksellaceae</taxon>
        <taxon>Chryseobacterium group</taxon>
        <taxon>Chryseobacterium</taxon>
    </lineage>
</organism>
<dbReference type="RefSeq" id="WP_267264474.1">
    <property type="nucleotide sequence ID" value="NZ_JAOVZW010000003.1"/>
</dbReference>
<dbReference type="EMBL" id="JAOVZW010000003">
    <property type="protein sequence ID" value="MCX8523155.1"/>
    <property type="molecule type" value="Genomic_DNA"/>
</dbReference>
<evidence type="ECO:0000313" key="2">
    <source>
        <dbReference type="Proteomes" id="UP001073122"/>
    </source>
</evidence>
<reference evidence="1" key="1">
    <citation type="submission" date="2022-10" db="EMBL/GenBank/DDBJ databases">
        <title>Chryseobacterium sp. nov., a novel bacterial species.</title>
        <authorList>
            <person name="Cao Y."/>
        </authorList>
    </citation>
    <scope>NUCLEOTIDE SEQUENCE</scope>
    <source>
        <strain evidence="1">CCTCC AB2015118</strain>
    </source>
</reference>
<name>A0ABT3XQE1_9FLAO</name>
<dbReference type="Pfam" id="PF12686">
    <property type="entry name" value="DUF3800"/>
    <property type="match status" value="1"/>
</dbReference>